<organism evidence="1 2">
    <name type="scientific">Caerostris extrusa</name>
    <name type="common">Bark spider</name>
    <name type="synonym">Caerostris bankana</name>
    <dbReference type="NCBI Taxonomy" id="172846"/>
    <lineage>
        <taxon>Eukaryota</taxon>
        <taxon>Metazoa</taxon>
        <taxon>Ecdysozoa</taxon>
        <taxon>Arthropoda</taxon>
        <taxon>Chelicerata</taxon>
        <taxon>Arachnida</taxon>
        <taxon>Araneae</taxon>
        <taxon>Araneomorphae</taxon>
        <taxon>Entelegynae</taxon>
        <taxon>Araneoidea</taxon>
        <taxon>Araneidae</taxon>
        <taxon>Caerostris</taxon>
    </lineage>
</organism>
<gene>
    <name evidence="1" type="ORF">CEXT_429491</name>
</gene>
<sequence length="137" mass="16288">MEIEKTFFILSEWVREAGSVVETKVHDEWSHERQMMEKLATTSRYFLAKLRRSLTLRFWKYPVENAAKEHLKWHLRHKGADNGPLTGIRQHRMRFFQEAVGNKGNEGTDDNPPPRALFAFDKWDRHVHLYLNGVIKK</sequence>
<dbReference type="EMBL" id="BPLR01017947">
    <property type="protein sequence ID" value="GIY95666.1"/>
    <property type="molecule type" value="Genomic_DNA"/>
</dbReference>
<reference evidence="1 2" key="1">
    <citation type="submission" date="2021-06" db="EMBL/GenBank/DDBJ databases">
        <title>Caerostris extrusa draft genome.</title>
        <authorList>
            <person name="Kono N."/>
            <person name="Arakawa K."/>
        </authorList>
    </citation>
    <scope>NUCLEOTIDE SEQUENCE [LARGE SCALE GENOMIC DNA]</scope>
</reference>
<name>A0AAV4XL03_CAEEX</name>
<evidence type="ECO:0000313" key="1">
    <source>
        <dbReference type="EMBL" id="GIY95666.1"/>
    </source>
</evidence>
<dbReference type="Proteomes" id="UP001054945">
    <property type="component" value="Unassembled WGS sequence"/>
</dbReference>
<dbReference type="AlphaFoldDB" id="A0AAV4XL03"/>
<evidence type="ECO:0000313" key="2">
    <source>
        <dbReference type="Proteomes" id="UP001054945"/>
    </source>
</evidence>
<comment type="caution">
    <text evidence="1">The sequence shown here is derived from an EMBL/GenBank/DDBJ whole genome shotgun (WGS) entry which is preliminary data.</text>
</comment>
<keyword evidence="2" id="KW-1185">Reference proteome</keyword>
<accession>A0AAV4XL03</accession>
<proteinExistence type="predicted"/>
<protein>
    <submittedName>
        <fullName evidence="1">Uncharacterized protein</fullName>
    </submittedName>
</protein>